<sequence>MSSIPPSASTQETEVQATSIVDFAELRQLTLENGRIIDLPLSVLTGPAPKPIEFLHLQHHFEGHRGDPVDLAKCESADQAIDVLADEIEAIRLLLYGYVVNFKRYVDRFEEAHAKLRREIDGVGESYQGLSKLVAPAHNSAIVTEQKLLALEQRLARLPVGGGPKPPKFKGNRRGGLSNPPLSKEENQSMRDRHGVQMDQRRAINALIDTQNKLADAALLKGAMEPPRANPPSTGSIKKTKGRRPQPLNHELVVKITKVAEDVMEARALLQSAHVVTTNNLAVLRYREDEAVMHARELWNWHDSVTEHPPSLDGDMYAITLDVSCEKPLDELSREEAIEVLKSLPLRVHFVPYVAPDIPDAAPCNGSGKNSEALESVEKRQGVDHPQAARPCPSPGERTPDDTDVIAELNGSPITPDRVRCATKPPSRKRTRGRAEVEADVVEDSTHRNAAGGPPRKKKRGSGE</sequence>
<feature type="region of interest" description="Disordered" evidence="1">
    <location>
        <begin position="159"/>
        <end position="194"/>
    </location>
</feature>
<protein>
    <submittedName>
        <fullName evidence="2">Uncharacterized protein</fullName>
    </submittedName>
</protein>
<proteinExistence type="predicted"/>
<dbReference type="Proteomes" id="UP000029665">
    <property type="component" value="Unassembled WGS sequence"/>
</dbReference>
<dbReference type="AlphaFoldDB" id="A0A060SN77"/>
<evidence type="ECO:0000256" key="1">
    <source>
        <dbReference type="SAM" id="MobiDB-lite"/>
    </source>
</evidence>
<dbReference type="EMBL" id="CCBP010000124">
    <property type="protein sequence ID" value="CDO73868.1"/>
    <property type="molecule type" value="Genomic_DNA"/>
</dbReference>
<organism evidence="2 3">
    <name type="scientific">Pycnoporus cinnabarinus</name>
    <name type="common">Cinnabar-red polypore</name>
    <name type="synonym">Trametes cinnabarina</name>
    <dbReference type="NCBI Taxonomy" id="5643"/>
    <lineage>
        <taxon>Eukaryota</taxon>
        <taxon>Fungi</taxon>
        <taxon>Dikarya</taxon>
        <taxon>Basidiomycota</taxon>
        <taxon>Agaricomycotina</taxon>
        <taxon>Agaricomycetes</taxon>
        <taxon>Polyporales</taxon>
        <taxon>Polyporaceae</taxon>
        <taxon>Trametes</taxon>
    </lineage>
</organism>
<dbReference type="HOGENOM" id="CLU_474079_0_0_1"/>
<reference evidence="2" key="1">
    <citation type="submission" date="2014-01" db="EMBL/GenBank/DDBJ databases">
        <title>The genome of the white-rot fungus Pycnoporus cinnabarinus: a basidiomycete model with a versatile arsenal for lignocellulosic biomass breakdown.</title>
        <authorList>
            <person name="Levasseur A."/>
            <person name="Lomascolo A."/>
            <person name="Ruiz-Duenas F.J."/>
            <person name="Uzan E."/>
            <person name="Piumi F."/>
            <person name="Kues U."/>
            <person name="Ram A.F.J."/>
            <person name="Murat C."/>
            <person name="Haon M."/>
            <person name="Benoit I."/>
            <person name="Arfi Y."/>
            <person name="Chevret D."/>
            <person name="Drula E."/>
            <person name="Kwon M.J."/>
            <person name="Gouret P."/>
            <person name="Lesage-Meessen L."/>
            <person name="Lombard V."/>
            <person name="Mariette J."/>
            <person name="Noirot C."/>
            <person name="Park J."/>
            <person name="Patyshakuliyeva A."/>
            <person name="Wieneger R.A.B."/>
            <person name="Wosten H.A.B."/>
            <person name="Martin F."/>
            <person name="Coutinho P.M."/>
            <person name="de Vries R."/>
            <person name="Martinez A.T."/>
            <person name="Klopp C."/>
            <person name="Pontarotti P."/>
            <person name="Henrissat B."/>
            <person name="Record E."/>
        </authorList>
    </citation>
    <scope>NUCLEOTIDE SEQUENCE [LARGE SCALE GENOMIC DNA]</scope>
    <source>
        <strain evidence="2">BRFM137</strain>
    </source>
</reference>
<feature type="region of interest" description="Disordered" evidence="1">
    <location>
        <begin position="362"/>
        <end position="464"/>
    </location>
</feature>
<accession>A0A060SN77</accession>
<feature type="compositionally biased region" description="Basic and acidic residues" evidence="1">
    <location>
        <begin position="183"/>
        <end position="194"/>
    </location>
</feature>
<name>A0A060SN77_PYCCI</name>
<keyword evidence="3" id="KW-1185">Reference proteome</keyword>
<feature type="compositionally biased region" description="Basic residues" evidence="1">
    <location>
        <begin position="455"/>
        <end position="464"/>
    </location>
</feature>
<dbReference type="OrthoDB" id="2753848at2759"/>
<feature type="region of interest" description="Disordered" evidence="1">
    <location>
        <begin position="224"/>
        <end position="246"/>
    </location>
</feature>
<dbReference type="OMA" id="NFKRYVD"/>
<comment type="caution">
    <text evidence="2">The sequence shown here is derived from an EMBL/GenBank/DDBJ whole genome shotgun (WGS) entry which is preliminary data.</text>
</comment>
<evidence type="ECO:0000313" key="2">
    <source>
        <dbReference type="EMBL" id="CDO73868.1"/>
    </source>
</evidence>
<evidence type="ECO:0000313" key="3">
    <source>
        <dbReference type="Proteomes" id="UP000029665"/>
    </source>
</evidence>
<gene>
    <name evidence="2" type="ORF">BN946_scf185016.g25</name>
</gene>